<dbReference type="PANTHER" id="PTHR31919:SF1">
    <property type="entry name" value="ZINC FINGERS AND HOMEOBOXES PROTEIN 1, ISOFORM 2"/>
    <property type="match status" value="1"/>
</dbReference>
<evidence type="ECO:0000256" key="1">
    <source>
        <dbReference type="PROSITE-ProRule" id="PRU00339"/>
    </source>
</evidence>
<keyword evidence="3" id="KW-1185">Reference proteome</keyword>
<feature type="repeat" description="TPR" evidence="1">
    <location>
        <begin position="136"/>
        <end position="169"/>
    </location>
</feature>
<sequence length="289" mass="33753">MSEAVESHGIFQFVRTEEEIVSELSGEIPPEEEKYYPKQDTHGWFHQVETPFEQLMEEKHGPLQVKSAVDLFYLQGKYEEALELALKYVNYVIDNKGITKLRNTKEMDETIVRCALRLEKLEIAEKHADKLATNEPGHMYLRGQVYTRVERYKDALNIFTRYLKIRKADYNIWKWIGIALGRWADTLTQPMEGKKLALACLLKSKATMTLSMWREHHFTQKRFKKELDEISSLIQSLECEGIQCDLKTIDLESLKCLESEIGVETLEFLSRNIKVVDKIVTEEKSVRDL</sequence>
<dbReference type="InterPro" id="IPR041404">
    <property type="entry name" value="DUF5588"/>
</dbReference>
<organism evidence="2 3">
    <name type="scientific">Basidiobolus ranarum</name>
    <dbReference type="NCBI Taxonomy" id="34480"/>
    <lineage>
        <taxon>Eukaryota</taxon>
        <taxon>Fungi</taxon>
        <taxon>Fungi incertae sedis</taxon>
        <taxon>Zoopagomycota</taxon>
        <taxon>Entomophthoromycotina</taxon>
        <taxon>Basidiobolomycetes</taxon>
        <taxon>Basidiobolales</taxon>
        <taxon>Basidiobolaceae</taxon>
        <taxon>Basidiobolus</taxon>
    </lineage>
</organism>
<evidence type="ECO:0000313" key="3">
    <source>
        <dbReference type="Proteomes" id="UP001479436"/>
    </source>
</evidence>
<gene>
    <name evidence="2" type="ORF">K7432_005315</name>
</gene>
<name>A0ABR2W396_9FUNG</name>
<dbReference type="Proteomes" id="UP001479436">
    <property type="component" value="Unassembled WGS sequence"/>
</dbReference>
<keyword evidence="1" id="KW-0802">TPR repeat</keyword>
<dbReference type="PROSITE" id="PS50005">
    <property type="entry name" value="TPR"/>
    <property type="match status" value="1"/>
</dbReference>
<evidence type="ECO:0000313" key="2">
    <source>
        <dbReference type="EMBL" id="KAK9718718.1"/>
    </source>
</evidence>
<dbReference type="PANTHER" id="PTHR31919">
    <property type="entry name" value="ZINC FINGERS AND HOMEOBOXES PROTEIN 1, ISOFORM 2"/>
    <property type="match status" value="1"/>
</dbReference>
<dbReference type="EMBL" id="JASJQH010007081">
    <property type="protein sequence ID" value="KAK9718718.1"/>
    <property type="molecule type" value="Genomic_DNA"/>
</dbReference>
<dbReference type="SUPFAM" id="SSF48452">
    <property type="entry name" value="TPR-like"/>
    <property type="match status" value="1"/>
</dbReference>
<dbReference type="InterPro" id="IPR019734">
    <property type="entry name" value="TPR_rpt"/>
</dbReference>
<protein>
    <submittedName>
        <fullName evidence="2">Uncharacterized protein</fullName>
    </submittedName>
</protein>
<comment type="caution">
    <text evidence="2">The sequence shown here is derived from an EMBL/GenBank/DDBJ whole genome shotgun (WGS) entry which is preliminary data.</text>
</comment>
<reference evidence="2 3" key="1">
    <citation type="submission" date="2023-04" db="EMBL/GenBank/DDBJ databases">
        <title>Genome of Basidiobolus ranarum AG-B5.</title>
        <authorList>
            <person name="Stajich J.E."/>
            <person name="Carter-House D."/>
            <person name="Gryganskyi A."/>
        </authorList>
    </citation>
    <scope>NUCLEOTIDE SEQUENCE [LARGE SCALE GENOMIC DNA]</scope>
    <source>
        <strain evidence="2 3">AG-B5</strain>
    </source>
</reference>
<proteinExistence type="predicted"/>
<accession>A0ABR2W396</accession>
<dbReference type="InterPro" id="IPR011990">
    <property type="entry name" value="TPR-like_helical_dom_sf"/>
</dbReference>
<dbReference type="Gene3D" id="1.25.40.10">
    <property type="entry name" value="Tetratricopeptide repeat domain"/>
    <property type="match status" value="1"/>
</dbReference>